<dbReference type="Gene3D" id="2.30.30.140">
    <property type="match status" value="4"/>
</dbReference>
<feature type="compositionally biased region" description="Basic and acidic residues" evidence="9">
    <location>
        <begin position="630"/>
        <end position="654"/>
    </location>
</feature>
<feature type="compositionally biased region" description="Basic and acidic residues" evidence="9">
    <location>
        <begin position="731"/>
        <end position="746"/>
    </location>
</feature>
<evidence type="ECO:0000256" key="5">
    <source>
        <dbReference type="ARBA" id="ARBA00023015"/>
    </source>
</evidence>
<keyword evidence="1" id="KW-1017">Isopeptide bond</keyword>
<feature type="compositionally biased region" description="Low complexity" evidence="9">
    <location>
        <begin position="370"/>
        <end position="396"/>
    </location>
</feature>
<dbReference type="Pfam" id="PF11717">
    <property type="entry name" value="Tudor-knot"/>
    <property type="match status" value="1"/>
</dbReference>
<feature type="compositionally biased region" description="Low complexity" evidence="9">
    <location>
        <begin position="1781"/>
        <end position="1790"/>
    </location>
</feature>
<evidence type="ECO:0000256" key="2">
    <source>
        <dbReference type="ARBA" id="ARBA00022553"/>
    </source>
</evidence>
<feature type="region of interest" description="Disordered" evidence="9">
    <location>
        <begin position="512"/>
        <end position="793"/>
    </location>
</feature>
<feature type="region of interest" description="Disordered" evidence="9">
    <location>
        <begin position="846"/>
        <end position="1109"/>
    </location>
</feature>
<dbReference type="SMART" id="SM00333">
    <property type="entry name" value="TUDOR"/>
    <property type="match status" value="2"/>
</dbReference>
<keyword evidence="2" id="KW-0597">Phosphoprotein</keyword>
<evidence type="ECO:0000256" key="4">
    <source>
        <dbReference type="ARBA" id="ARBA00022853"/>
    </source>
</evidence>
<dbReference type="SMART" id="SM00298">
    <property type="entry name" value="CHROMO"/>
    <property type="match status" value="1"/>
</dbReference>
<feature type="compositionally biased region" description="Low complexity" evidence="9">
    <location>
        <begin position="1014"/>
        <end position="1030"/>
    </location>
</feature>
<feature type="compositionally biased region" description="Basic and acidic residues" evidence="9">
    <location>
        <begin position="993"/>
        <end position="1013"/>
    </location>
</feature>
<feature type="compositionally biased region" description="Basic and acidic residues" evidence="9">
    <location>
        <begin position="1399"/>
        <end position="1409"/>
    </location>
</feature>
<feature type="compositionally biased region" description="Low complexity" evidence="9">
    <location>
        <begin position="1942"/>
        <end position="1963"/>
    </location>
</feature>
<feature type="compositionally biased region" description="Basic residues" evidence="9">
    <location>
        <begin position="1638"/>
        <end position="1670"/>
    </location>
</feature>
<feature type="region of interest" description="Disordered" evidence="9">
    <location>
        <begin position="1142"/>
        <end position="1161"/>
    </location>
</feature>
<dbReference type="Proteomes" id="UP001321473">
    <property type="component" value="Unassembled WGS sequence"/>
</dbReference>
<keyword evidence="6" id="KW-0238">DNA-binding</keyword>
<evidence type="ECO:0000256" key="3">
    <source>
        <dbReference type="ARBA" id="ARBA00022843"/>
    </source>
</evidence>
<dbReference type="SMART" id="SM00501">
    <property type="entry name" value="BRIGHT"/>
    <property type="match status" value="1"/>
</dbReference>
<feature type="region of interest" description="Disordered" evidence="9">
    <location>
        <begin position="1699"/>
        <end position="1852"/>
    </location>
</feature>
<keyword evidence="12" id="KW-1185">Reference proteome</keyword>
<reference evidence="11 12" key="1">
    <citation type="journal article" date="2023" name="Arcadia Sci">
        <title>De novo assembly of a long-read Amblyomma americanum tick genome.</title>
        <authorList>
            <person name="Chou S."/>
            <person name="Poskanzer K.E."/>
            <person name="Rollins M."/>
            <person name="Thuy-Boun P.S."/>
        </authorList>
    </citation>
    <scope>NUCLEOTIDE SEQUENCE [LARGE SCALE GENOMIC DNA]</scope>
    <source>
        <strain evidence="11">F_SG_1</strain>
        <tissue evidence="11">Salivary glands</tissue>
    </source>
</reference>
<keyword evidence="4" id="KW-0156">Chromatin regulator</keyword>
<keyword evidence="8" id="KW-0539">Nucleus</keyword>
<dbReference type="InterPro" id="IPR000953">
    <property type="entry name" value="Chromo/chromo_shadow_dom"/>
</dbReference>
<keyword evidence="7" id="KW-0804">Transcription</keyword>
<keyword evidence="3" id="KW-0832">Ubl conjugation</keyword>
<organism evidence="11 12">
    <name type="scientific">Amblyomma americanum</name>
    <name type="common">Lone star tick</name>
    <dbReference type="NCBI Taxonomy" id="6943"/>
    <lineage>
        <taxon>Eukaryota</taxon>
        <taxon>Metazoa</taxon>
        <taxon>Ecdysozoa</taxon>
        <taxon>Arthropoda</taxon>
        <taxon>Chelicerata</taxon>
        <taxon>Arachnida</taxon>
        <taxon>Acari</taxon>
        <taxon>Parasitiformes</taxon>
        <taxon>Ixodida</taxon>
        <taxon>Ixodoidea</taxon>
        <taxon>Ixodidae</taxon>
        <taxon>Amblyomminae</taxon>
        <taxon>Amblyomma</taxon>
    </lineage>
</organism>
<evidence type="ECO:0000256" key="7">
    <source>
        <dbReference type="ARBA" id="ARBA00023163"/>
    </source>
</evidence>
<feature type="compositionally biased region" description="Acidic residues" evidence="9">
    <location>
        <begin position="1146"/>
        <end position="1159"/>
    </location>
</feature>
<dbReference type="GO" id="GO:0005634">
    <property type="term" value="C:nucleus"/>
    <property type="evidence" value="ECO:0007669"/>
    <property type="project" value="TreeGrafter"/>
</dbReference>
<proteinExistence type="predicted"/>
<feature type="compositionally biased region" description="Low complexity" evidence="9">
    <location>
        <begin position="576"/>
        <end position="585"/>
    </location>
</feature>
<feature type="compositionally biased region" description="Basic and acidic residues" evidence="9">
    <location>
        <begin position="1528"/>
        <end position="1537"/>
    </location>
</feature>
<feature type="region of interest" description="Disordered" evidence="9">
    <location>
        <begin position="1187"/>
        <end position="1213"/>
    </location>
</feature>
<dbReference type="InterPro" id="IPR016197">
    <property type="entry name" value="Chromo-like_dom_sf"/>
</dbReference>
<feature type="compositionally biased region" description="Acidic residues" evidence="9">
    <location>
        <begin position="1277"/>
        <end position="1286"/>
    </location>
</feature>
<evidence type="ECO:0000313" key="11">
    <source>
        <dbReference type="EMBL" id="KAK8766332.1"/>
    </source>
</evidence>
<sequence length="1979" mass="215383">MASSDEPLYLTVGTDVSAKYRGAFCEAKIKKVNRMVKCRIQLMAAQGRVSQFLDGSHQKKFRFHINPLQQLGEHTYSLVYSFLFREYLLLPVTFKNNHGTHVIPDDHIKGGTLRVGAHVEAKHPDKNQYIEAVIAKLLDYSQYTVVFDDGDETTLRRTSLCLKSGRHFAESETLDQLPLTNPEHFGTPVMGSKMKRKRRSMLSAIATMEEDSSDEESAPTPPPAPTPPRRGTPTSGSRGSAGGGRATTPSSDWRIGRVASLDTGDKRKRDSWAPVLIVNPVAAAAQPNISSPLPRDDVVVRSFRDAKFLQVSKRDLREFSREAGLRAESNALRLAVDRALAFLDRGELPTGWQGDSLLLLRSGSVPPAPSRSTAGSTGSASPASSSADAGSNSASAPDDDDGGHDSQSDVSDDEPSEEKDRFVAQLYKFMDERGTPINKGPAMAGRDLNLYRLFRVVDKLGGCNRVTNHNQWKQVYSRLGLPTPATQANANHLRGAYKKYLQSFEDFYRKLGCTMSNPQSGRVRHRSDRIMTRNQDRGLTLFGRKDKEKKKEEKAKDKEEDKDNKEDEKKAKEKPATAAATPPVVVKEEPSPEKPRPSRTSRAKQDEDSGTPAPPPAAKPSATVAAASQDDVKVRTREDSRREKHDSPDKRESKVAAVVAATPPPCKSNIEATASDSAEVEPSNLKEPAVVTTPPPAAEKSRSSSKAAASKDSKDGETTPTTTPKRQPKKTKVEDQAEKDKSDDAKASSGVSEPEPKPEPKPKPVPQPPRSESAGGSGEPTRRCSLDMSIDVGDRVKVKYGRARQLKIYEAKVLRIEEESSEKKEKKFFVHYTGWNMRYDEWVTKNRIVENVTDKTSRRKRLQKEKQSEASPQQKAQSGPNGSQPPATATQSSASSTGSSDSPTSSSKKTVRRGRPPSVSSNRSRALSTTPPPGKSSSNSMPTTRTMRSERTPTSGPAFAGGLEPRRRSRRKSGTHSPPCLDDDEGSGDDDVASEKSHVSIKIEAEPLDDMEKTTSATTDSSEDAPLLPSSPEPKLEILDREVAVNEEQQEEEPEEKMDGDDEDTDIDESSATALAFPSTPRAQGKEDMQMSVGEDGGGDEESEAEMAMQVEEEATKIGEVEEVLDTVADEDSLLEEGSLVIFEDDKADGDAADDDEPVSVEPEVAAAAAAISAVKHDEVPTVEEMAEAGVDEPKQAEEPEVVPPPIETSQPPVIAATRVITIFPPALEQEVPKHGEWLKHEEVPTRNEAEEKDEEMEVEEAADEQEAACPSSPPGENDDNVEELVAESISDVLLLPPSLVAKEGPERDALLAPEHSLPASEFDVCKDEEEEEEEEHREEDEDEDNIPNSPIDSADRETASTVDRIEFVKEESESASTQDFYKVALSLSDDGSNSNALKVEEEGTKSADEPVEFPPVGGETVVSAAEVEVGPPEGEPSTKRVIKRKKFKGTKTKFGPEVKLKGRKKLKGQLLPDGTAAKAPRMKKCRKVDGEQRVVKKRKKLKGVMTGAGGEPEIAGVKKAKRKIRKANKDHPETTKKGKRKKFSSGATYEDSDEAVGDVERTFTGKIKREKRKAVRPSPPFHHDYLSTLAEVCGQEVEMKTTEPQAESAESLFLLCEEKVPASPTREGEDEAEAQHHQAHGHHHHHHHHHQHHHHQHVHHPHPHHHHHQQQQQPSHSQQQQGPTKMDIFTSVAEAALAGPSTSDPSSAVLDNTPPTTPDDSGGAENDSPSSSLAGSPRRDGDGFHVIDGESTMSADSDNSRGSADGAVGYKAAGEDDSSSSRTTDSASSAERHKLLAGMKRPPSHDDEALMRHGKRARKAARKAMLSAVHGDSKGKTHRTSGRSARDSSGLMSMVDSGSCTPTSMAASCTVTALGSTNTGSCHRPSKFNFDLPLDDSMDAEKRIAVIQDRLTELRKVYMQLKAEVAVIDRRRKRAKKKESSAPVLSSASSSVTPVSQPAACPSSPPSSPRPVEVQCSS</sequence>
<feature type="region of interest" description="Disordered" evidence="9">
    <location>
        <begin position="1231"/>
        <end position="1286"/>
    </location>
</feature>
<dbReference type="SUPFAM" id="SSF54160">
    <property type="entry name" value="Chromo domain-like"/>
    <property type="match status" value="1"/>
</dbReference>
<evidence type="ECO:0000256" key="6">
    <source>
        <dbReference type="ARBA" id="ARBA00023125"/>
    </source>
</evidence>
<comment type="caution">
    <text evidence="11">The sequence shown here is derived from an EMBL/GenBank/DDBJ whole genome shotgun (WGS) entry which is preliminary data.</text>
</comment>
<accession>A0AAQ4DV42</accession>
<feature type="compositionally biased region" description="Acidic residues" evidence="9">
    <location>
        <begin position="208"/>
        <end position="217"/>
    </location>
</feature>
<feature type="compositionally biased region" description="Polar residues" evidence="9">
    <location>
        <begin position="1752"/>
        <end position="1763"/>
    </location>
</feature>
<evidence type="ECO:0000313" key="12">
    <source>
        <dbReference type="Proteomes" id="UP001321473"/>
    </source>
</evidence>
<gene>
    <name evidence="11" type="ORF">V5799_006888</name>
</gene>
<dbReference type="CDD" id="cd20389">
    <property type="entry name" value="Tudor_ARID4_rpt1"/>
    <property type="match status" value="1"/>
</dbReference>
<dbReference type="Gene3D" id="1.10.150.60">
    <property type="entry name" value="ARID DNA-binding domain"/>
    <property type="match status" value="1"/>
</dbReference>
<feature type="compositionally biased region" description="Polar residues" evidence="9">
    <location>
        <begin position="918"/>
        <end position="946"/>
    </location>
</feature>
<dbReference type="InterPro" id="IPR051232">
    <property type="entry name" value="ARID/SWI1_ChromRemod"/>
</dbReference>
<feature type="compositionally biased region" description="Polar residues" evidence="9">
    <location>
        <begin position="1701"/>
        <end position="1715"/>
    </location>
</feature>
<dbReference type="GO" id="GO:0006357">
    <property type="term" value="P:regulation of transcription by RNA polymerase II"/>
    <property type="evidence" value="ECO:0007669"/>
    <property type="project" value="TreeGrafter"/>
</dbReference>
<feature type="region of interest" description="Disordered" evidence="9">
    <location>
        <begin position="173"/>
        <end position="259"/>
    </location>
</feature>
<feature type="compositionally biased region" description="Low complexity" evidence="9">
    <location>
        <begin position="1671"/>
        <end position="1684"/>
    </location>
</feature>
<feature type="region of interest" description="Disordered" evidence="9">
    <location>
        <begin position="1932"/>
        <end position="1979"/>
    </location>
</feature>
<feature type="compositionally biased region" description="Acidic residues" evidence="9">
    <location>
        <begin position="1251"/>
        <end position="1267"/>
    </location>
</feature>
<dbReference type="SUPFAM" id="SSF63748">
    <property type="entry name" value="Tudor/PWWP/MBT"/>
    <property type="match status" value="1"/>
</dbReference>
<dbReference type="Pfam" id="PF08169">
    <property type="entry name" value="RBB1NT"/>
    <property type="match status" value="1"/>
</dbReference>
<dbReference type="PROSITE" id="PS51011">
    <property type="entry name" value="ARID"/>
    <property type="match status" value="1"/>
</dbReference>
<dbReference type="InterPro" id="IPR001606">
    <property type="entry name" value="ARID_dom"/>
</dbReference>
<feature type="compositionally biased region" description="Basic and acidic residues" evidence="9">
    <location>
        <begin position="1034"/>
        <end position="1044"/>
    </location>
</feature>
<keyword evidence="5" id="KW-0805">Transcription regulation</keyword>
<evidence type="ECO:0000256" key="9">
    <source>
        <dbReference type="SAM" id="MobiDB-lite"/>
    </source>
</evidence>
<dbReference type="InterPro" id="IPR036431">
    <property type="entry name" value="ARID_dom_sf"/>
</dbReference>
<dbReference type="InterPro" id="IPR012603">
    <property type="entry name" value="ARID4A/B_PWWP"/>
</dbReference>
<feature type="compositionally biased region" description="Acidic residues" evidence="9">
    <location>
        <begin position="1327"/>
        <end position="1346"/>
    </location>
</feature>
<dbReference type="GO" id="GO:0005694">
    <property type="term" value="C:chromosome"/>
    <property type="evidence" value="ECO:0007669"/>
    <property type="project" value="UniProtKB-ARBA"/>
</dbReference>
<name>A0AAQ4DV42_AMBAM</name>
<feature type="region of interest" description="Disordered" evidence="9">
    <location>
        <begin position="1306"/>
        <end position="1416"/>
    </location>
</feature>
<evidence type="ECO:0000259" key="10">
    <source>
        <dbReference type="PROSITE" id="PS51011"/>
    </source>
</evidence>
<feature type="compositionally biased region" description="Basic and acidic residues" evidence="9">
    <location>
        <begin position="1231"/>
        <end position="1250"/>
    </location>
</feature>
<dbReference type="GO" id="GO:0006325">
    <property type="term" value="P:chromatin organization"/>
    <property type="evidence" value="ECO:0007669"/>
    <property type="project" value="UniProtKB-KW"/>
</dbReference>
<dbReference type="Pfam" id="PF01388">
    <property type="entry name" value="ARID"/>
    <property type="match status" value="1"/>
</dbReference>
<feature type="domain" description="ARID" evidence="10">
    <location>
        <begin position="416"/>
        <end position="509"/>
    </location>
</feature>
<protein>
    <recommendedName>
        <fullName evidence="10">ARID domain-containing protein</fullName>
    </recommendedName>
</protein>
<feature type="compositionally biased region" description="Basic and acidic residues" evidence="9">
    <location>
        <begin position="846"/>
        <end position="856"/>
    </location>
</feature>
<feature type="compositionally biased region" description="Basic and acidic residues" evidence="9">
    <location>
        <begin position="586"/>
        <end position="596"/>
    </location>
</feature>
<feature type="compositionally biased region" description="Basic and acidic residues" evidence="9">
    <location>
        <begin position="1354"/>
        <end position="1373"/>
    </location>
</feature>
<feature type="region of interest" description="Disordered" evidence="9">
    <location>
        <begin position="1622"/>
        <end position="1685"/>
    </location>
</feature>
<feature type="compositionally biased region" description="Basic residues" evidence="9">
    <location>
        <begin position="1813"/>
        <end position="1823"/>
    </location>
</feature>
<feature type="compositionally biased region" description="Acidic residues" evidence="9">
    <location>
        <begin position="981"/>
        <end position="992"/>
    </location>
</feature>
<feature type="region of interest" description="Disordered" evidence="9">
    <location>
        <begin position="363"/>
        <end position="418"/>
    </location>
</feature>
<dbReference type="InterPro" id="IPR025995">
    <property type="entry name" value="Tudor-knot"/>
</dbReference>
<feature type="compositionally biased region" description="Pro residues" evidence="9">
    <location>
        <begin position="219"/>
        <end position="230"/>
    </location>
</feature>
<feature type="compositionally biased region" description="Basic and acidic residues" evidence="9">
    <location>
        <begin position="543"/>
        <end position="575"/>
    </location>
</feature>
<dbReference type="EMBL" id="JARKHS020026443">
    <property type="protein sequence ID" value="KAK8766332.1"/>
    <property type="molecule type" value="Genomic_DNA"/>
</dbReference>
<feature type="compositionally biased region" description="Low complexity" evidence="9">
    <location>
        <begin position="884"/>
        <end position="907"/>
    </location>
</feature>
<feature type="compositionally biased region" description="Polar residues" evidence="9">
    <location>
        <begin position="869"/>
        <end position="882"/>
    </location>
</feature>
<dbReference type="GO" id="GO:0000976">
    <property type="term" value="F:transcription cis-regulatory region binding"/>
    <property type="evidence" value="ECO:0007669"/>
    <property type="project" value="TreeGrafter"/>
</dbReference>
<dbReference type="PANTHER" id="PTHR13964">
    <property type="entry name" value="RBP-RELATED"/>
    <property type="match status" value="1"/>
</dbReference>
<dbReference type="SUPFAM" id="SSF46774">
    <property type="entry name" value="ARID-like"/>
    <property type="match status" value="1"/>
</dbReference>
<dbReference type="SMART" id="SM01014">
    <property type="entry name" value="ARID"/>
    <property type="match status" value="1"/>
</dbReference>
<dbReference type="InterPro" id="IPR002999">
    <property type="entry name" value="Tudor"/>
</dbReference>
<feature type="compositionally biased region" description="Acidic residues" evidence="9">
    <location>
        <begin position="1048"/>
        <end position="1069"/>
    </location>
</feature>
<feature type="compositionally biased region" description="Basic and acidic residues" evidence="9">
    <location>
        <begin position="1738"/>
        <end position="1749"/>
    </location>
</feature>
<feature type="region of interest" description="Disordered" evidence="9">
    <location>
        <begin position="1473"/>
        <end position="1555"/>
    </location>
</feature>
<evidence type="ECO:0000256" key="1">
    <source>
        <dbReference type="ARBA" id="ARBA00022499"/>
    </source>
</evidence>
<dbReference type="CDD" id="cd20390">
    <property type="entry name" value="Tudor_ARID4_rpt2"/>
    <property type="match status" value="1"/>
</dbReference>
<dbReference type="PANTHER" id="PTHR13964:SF27">
    <property type="entry name" value="HAT-TRICK, ISOFORM D"/>
    <property type="match status" value="1"/>
</dbReference>
<evidence type="ECO:0000256" key="8">
    <source>
        <dbReference type="ARBA" id="ARBA00023242"/>
    </source>
</evidence>